<evidence type="ECO:0000256" key="1">
    <source>
        <dbReference type="SAM" id="Phobius"/>
    </source>
</evidence>
<dbReference type="AlphaFoldDB" id="A0A4R1GK42"/>
<reference evidence="2 3" key="1">
    <citation type="submission" date="2019-03" db="EMBL/GenBank/DDBJ databases">
        <title>Genomic Encyclopedia of Archaeal and Bacterial Type Strains, Phase II (KMG-II): from individual species to whole genera.</title>
        <authorList>
            <person name="Goeker M."/>
        </authorList>
    </citation>
    <scope>NUCLEOTIDE SEQUENCE [LARGE SCALE GENOMIC DNA]</scope>
    <source>
        <strain evidence="2 3">DSM 27697</strain>
    </source>
</reference>
<accession>A0A4R1GK42</accession>
<feature type="transmembrane region" description="Helical" evidence="1">
    <location>
        <begin position="216"/>
        <end position="233"/>
    </location>
</feature>
<dbReference type="PANTHER" id="PTHR40278:SF1">
    <property type="entry name" value="DNA UTILIZATION PROTEIN HOFN"/>
    <property type="match status" value="1"/>
</dbReference>
<keyword evidence="1" id="KW-0812">Transmembrane</keyword>
<evidence type="ECO:0000313" key="2">
    <source>
        <dbReference type="EMBL" id="TCK08767.1"/>
    </source>
</evidence>
<dbReference type="Proteomes" id="UP000294546">
    <property type="component" value="Unassembled WGS sequence"/>
</dbReference>
<keyword evidence="1" id="KW-0472">Membrane</keyword>
<dbReference type="PANTHER" id="PTHR40278">
    <property type="entry name" value="DNA UTILIZATION PROTEIN HOFN"/>
    <property type="match status" value="1"/>
</dbReference>
<dbReference type="OrthoDB" id="5621075at2"/>
<dbReference type="InterPro" id="IPR043129">
    <property type="entry name" value="ATPase_NBD"/>
</dbReference>
<dbReference type="Pfam" id="PF05137">
    <property type="entry name" value="PilN"/>
    <property type="match status" value="1"/>
</dbReference>
<evidence type="ECO:0000313" key="3">
    <source>
        <dbReference type="Proteomes" id="UP000294546"/>
    </source>
</evidence>
<dbReference type="Gene3D" id="3.30.420.380">
    <property type="match status" value="1"/>
</dbReference>
<dbReference type="EMBL" id="SMFU01000007">
    <property type="protein sequence ID" value="TCK08767.1"/>
    <property type="molecule type" value="Genomic_DNA"/>
</dbReference>
<dbReference type="SUPFAM" id="SSF53067">
    <property type="entry name" value="Actin-like ATPase domain"/>
    <property type="match status" value="1"/>
</dbReference>
<sequence>MNGEPQLKKKRLAAGIGLRVRQFWDWWTGELASLVPERWRSRLEGKELSLHYTAAGFEVVESGQQLRIPLDQVGTAPTLATWRTLGKGRAGLVVTLSDEDLLQKNLSLPSATEARLDTVLGFELDRHTPFSASQASYGYRVAGRDRSAQRIDVELFVLPNALRERVVNSLAEAGLHPTAILPESVFSDGRYLSTLNLLPETQRPESKRSVLLRSRPVLIVLLLSLVIGVLFYQREERLLALQQAIGPRESVAEEAQAIRSEIELMEGGGQFIYQRKTARPATIVLLDELTRRLPDSTWLSRFELEGDELRVQGESNSASGLISLLEESPLLEKVSFTSPVTINPRSRKERFSLTAQVQGEVAQ</sequence>
<gene>
    <name evidence="2" type="ORF">CLV83_0859</name>
</gene>
<keyword evidence="1" id="KW-1133">Transmembrane helix</keyword>
<comment type="caution">
    <text evidence="2">The sequence shown here is derived from an EMBL/GenBank/DDBJ whole genome shotgun (WGS) entry which is preliminary data.</text>
</comment>
<dbReference type="InterPro" id="IPR007813">
    <property type="entry name" value="PilN"/>
</dbReference>
<keyword evidence="3" id="KW-1185">Reference proteome</keyword>
<organism evidence="2 3">
    <name type="scientific">Marinobacterium mangrovicola</name>
    <dbReference type="NCBI Taxonomy" id="1476959"/>
    <lineage>
        <taxon>Bacteria</taxon>
        <taxon>Pseudomonadati</taxon>
        <taxon>Pseudomonadota</taxon>
        <taxon>Gammaproteobacteria</taxon>
        <taxon>Oceanospirillales</taxon>
        <taxon>Oceanospirillaceae</taxon>
        <taxon>Marinobacterium</taxon>
    </lineage>
</organism>
<dbReference type="InterPro" id="IPR052534">
    <property type="entry name" value="Extracell_DNA_Util/SecSys_Comp"/>
</dbReference>
<proteinExistence type="predicted"/>
<dbReference type="RefSeq" id="WP_132287976.1">
    <property type="nucleotide sequence ID" value="NZ_SMFU01000007.1"/>
</dbReference>
<name>A0A4R1GK42_9GAMM</name>
<protein>
    <submittedName>
        <fullName evidence="2">General secretion pathway protein L</fullName>
    </submittedName>
</protein>